<feature type="domain" description="Tyr recombinase" evidence="6">
    <location>
        <begin position="95"/>
        <end position="263"/>
    </location>
</feature>
<dbReference type="InterPro" id="IPR002104">
    <property type="entry name" value="Integrase_catalytic"/>
</dbReference>
<gene>
    <name evidence="8" type="ORF">HOP40_13045</name>
</gene>
<dbReference type="Gene3D" id="1.10.150.130">
    <property type="match status" value="1"/>
</dbReference>
<proteinExistence type="inferred from homology"/>
<dbReference type="GO" id="GO:0003677">
    <property type="term" value="F:DNA binding"/>
    <property type="evidence" value="ECO:0007669"/>
    <property type="project" value="UniProtKB-UniRule"/>
</dbReference>
<organism evidence="8 9">
    <name type="scientific">Pseudonocardia broussonetiae</name>
    <dbReference type="NCBI Taxonomy" id="2736640"/>
    <lineage>
        <taxon>Bacteria</taxon>
        <taxon>Bacillati</taxon>
        <taxon>Actinomycetota</taxon>
        <taxon>Actinomycetes</taxon>
        <taxon>Pseudonocardiales</taxon>
        <taxon>Pseudonocardiaceae</taxon>
        <taxon>Pseudonocardia</taxon>
    </lineage>
</organism>
<dbReference type="EMBL" id="CP053564">
    <property type="protein sequence ID" value="QJY46627.1"/>
    <property type="molecule type" value="Genomic_DNA"/>
</dbReference>
<accession>A0A6M6JI91</accession>
<dbReference type="Gene3D" id="1.10.443.10">
    <property type="entry name" value="Intergrase catalytic core"/>
    <property type="match status" value="1"/>
</dbReference>
<evidence type="ECO:0000256" key="5">
    <source>
        <dbReference type="SAM" id="MobiDB-lite"/>
    </source>
</evidence>
<protein>
    <submittedName>
        <fullName evidence="8">Tyrosine-type recombinase/integrase</fullName>
    </submittedName>
</protein>
<keyword evidence="2 4" id="KW-0238">DNA-binding</keyword>
<feature type="region of interest" description="Disordered" evidence="5">
    <location>
        <begin position="263"/>
        <end position="285"/>
    </location>
</feature>
<name>A0A6M6JI91_9PSEU</name>
<evidence type="ECO:0000259" key="7">
    <source>
        <dbReference type="PROSITE" id="PS51900"/>
    </source>
</evidence>
<dbReference type="InterPro" id="IPR011010">
    <property type="entry name" value="DNA_brk_join_enz"/>
</dbReference>
<dbReference type="AlphaFoldDB" id="A0A6M6JI91"/>
<sequence>MIRLHVDWLRRTGATDRTVYHRRENLRRYAERIDVELLDATHDDIDRWQAGLRVSLSSVRTYTNHIASFYRWAVDAGHLDTDPAVRIPRPKIPARAARPVPEKDYALLLDAAPEPVRTWLLLAGFMGLRAHEIAQMRREDITERGGRMYLSGVGKGQKSFLLAVPREVEPFLAAHLRTRPGPVWATIRGGRVSAKYVTNTVTALMRAVELPYTLHCLRHRFGTALWGQTRDLLVVQQAMRHANPNTTRLYVATADGEATAAMDRLSSTLRPKRGSRPPRPRREAA</sequence>
<dbReference type="KEGG" id="pbro:HOP40_13045"/>
<dbReference type="Pfam" id="PF00589">
    <property type="entry name" value="Phage_integrase"/>
    <property type="match status" value="1"/>
</dbReference>
<evidence type="ECO:0000313" key="8">
    <source>
        <dbReference type="EMBL" id="QJY46627.1"/>
    </source>
</evidence>
<dbReference type="PROSITE" id="PS51898">
    <property type="entry name" value="TYR_RECOMBINASE"/>
    <property type="match status" value="1"/>
</dbReference>
<evidence type="ECO:0000256" key="4">
    <source>
        <dbReference type="PROSITE-ProRule" id="PRU01248"/>
    </source>
</evidence>
<evidence type="ECO:0000256" key="2">
    <source>
        <dbReference type="ARBA" id="ARBA00023125"/>
    </source>
</evidence>
<dbReference type="GO" id="GO:0015074">
    <property type="term" value="P:DNA integration"/>
    <property type="evidence" value="ECO:0007669"/>
    <property type="project" value="InterPro"/>
</dbReference>
<reference evidence="8 9" key="1">
    <citation type="submission" date="2020-05" db="EMBL/GenBank/DDBJ databases">
        <authorList>
            <person name="Mo P."/>
        </authorList>
    </citation>
    <scope>NUCLEOTIDE SEQUENCE [LARGE SCALE GENOMIC DNA]</scope>
    <source>
        <strain evidence="8 9">Gen01</strain>
    </source>
</reference>
<dbReference type="PROSITE" id="PS51900">
    <property type="entry name" value="CB"/>
    <property type="match status" value="1"/>
</dbReference>
<evidence type="ECO:0000256" key="1">
    <source>
        <dbReference type="ARBA" id="ARBA00008857"/>
    </source>
</evidence>
<feature type="domain" description="Core-binding (CB)" evidence="7">
    <location>
        <begin position="1"/>
        <end position="74"/>
    </location>
</feature>
<dbReference type="InterPro" id="IPR010998">
    <property type="entry name" value="Integrase_recombinase_N"/>
</dbReference>
<feature type="compositionally biased region" description="Basic residues" evidence="5">
    <location>
        <begin position="270"/>
        <end position="279"/>
    </location>
</feature>
<evidence type="ECO:0000313" key="9">
    <source>
        <dbReference type="Proteomes" id="UP000505377"/>
    </source>
</evidence>
<dbReference type="PANTHER" id="PTHR30349:SF64">
    <property type="entry name" value="PROPHAGE INTEGRASE INTD-RELATED"/>
    <property type="match status" value="1"/>
</dbReference>
<dbReference type="RefSeq" id="WP_172158158.1">
    <property type="nucleotide sequence ID" value="NZ_CP053564.1"/>
</dbReference>
<keyword evidence="3" id="KW-0233">DNA recombination</keyword>
<keyword evidence="9" id="KW-1185">Reference proteome</keyword>
<dbReference type="GO" id="GO:0006310">
    <property type="term" value="P:DNA recombination"/>
    <property type="evidence" value="ECO:0007669"/>
    <property type="project" value="UniProtKB-KW"/>
</dbReference>
<comment type="similarity">
    <text evidence="1">Belongs to the 'phage' integrase family.</text>
</comment>
<dbReference type="Proteomes" id="UP000505377">
    <property type="component" value="Chromosome"/>
</dbReference>
<evidence type="ECO:0000259" key="6">
    <source>
        <dbReference type="PROSITE" id="PS51898"/>
    </source>
</evidence>
<dbReference type="InterPro" id="IPR050090">
    <property type="entry name" value="Tyrosine_recombinase_XerCD"/>
</dbReference>
<dbReference type="InterPro" id="IPR044068">
    <property type="entry name" value="CB"/>
</dbReference>
<dbReference type="CDD" id="cd00397">
    <property type="entry name" value="DNA_BRE_C"/>
    <property type="match status" value="1"/>
</dbReference>
<dbReference type="SUPFAM" id="SSF56349">
    <property type="entry name" value="DNA breaking-rejoining enzymes"/>
    <property type="match status" value="1"/>
</dbReference>
<dbReference type="PANTHER" id="PTHR30349">
    <property type="entry name" value="PHAGE INTEGRASE-RELATED"/>
    <property type="match status" value="1"/>
</dbReference>
<evidence type="ECO:0000256" key="3">
    <source>
        <dbReference type="ARBA" id="ARBA00023172"/>
    </source>
</evidence>
<dbReference type="InterPro" id="IPR013762">
    <property type="entry name" value="Integrase-like_cat_sf"/>
</dbReference>